<organism evidence="2 3">
    <name type="scientific">Bacillus thuringiensis subsp. finitimus</name>
    <dbReference type="NCBI Taxonomy" id="29337"/>
    <lineage>
        <taxon>Bacteria</taxon>
        <taxon>Bacillati</taxon>
        <taxon>Bacillota</taxon>
        <taxon>Bacilli</taxon>
        <taxon>Bacillales</taxon>
        <taxon>Bacillaceae</taxon>
        <taxon>Bacillus</taxon>
        <taxon>Bacillus cereus group</taxon>
    </lineage>
</organism>
<dbReference type="AlphaFoldDB" id="A0A243GIW6"/>
<dbReference type="InterPro" id="IPR037883">
    <property type="entry name" value="Knr4/Smi1-like_sf"/>
</dbReference>
<dbReference type="Pfam" id="PF09346">
    <property type="entry name" value="SMI1_KNR4"/>
    <property type="match status" value="1"/>
</dbReference>
<evidence type="ECO:0000259" key="1">
    <source>
        <dbReference type="Pfam" id="PF09346"/>
    </source>
</evidence>
<protein>
    <submittedName>
        <fullName evidence="2">1,3-beta-glucan synthase regulator</fullName>
    </submittedName>
</protein>
<reference evidence="2 3" key="1">
    <citation type="submission" date="2016-10" db="EMBL/GenBank/DDBJ databases">
        <title>Comparative genomics of Bacillus thuringiensis reveals a path to pathogens against multiple invertebrate hosts.</title>
        <authorList>
            <person name="Zheng J."/>
            <person name="Gao Q."/>
            <person name="Liu H."/>
            <person name="Peng D."/>
            <person name="Ruan L."/>
            <person name="Sun M."/>
        </authorList>
    </citation>
    <scope>NUCLEOTIDE SEQUENCE [LARGE SCALE GENOMIC DNA]</scope>
    <source>
        <strain evidence="2">CTC</strain>
    </source>
</reference>
<name>A0A243GIW6_BACTF</name>
<evidence type="ECO:0000313" key="2">
    <source>
        <dbReference type="EMBL" id="OUA07198.1"/>
    </source>
</evidence>
<dbReference type="RefSeq" id="WP_060630993.1">
    <property type="nucleotide sequence ID" value="NZ_NFEL01000047.1"/>
</dbReference>
<proteinExistence type="predicted"/>
<gene>
    <name evidence="2" type="ORF">BK772_17200</name>
</gene>
<dbReference type="EMBL" id="NFEL01000047">
    <property type="protein sequence ID" value="OUA07198.1"/>
    <property type="molecule type" value="Genomic_DNA"/>
</dbReference>
<feature type="domain" description="Knr4/Smi1-like" evidence="1">
    <location>
        <begin position="20"/>
        <end position="131"/>
    </location>
</feature>
<dbReference type="Gene3D" id="3.40.1580.10">
    <property type="entry name" value="SMI1/KNR4-like"/>
    <property type="match status" value="1"/>
</dbReference>
<sequence length="160" mass="17972">MNRLDNISSVYRIDAKKSPSKEEEIKALQDFSTIDVPTEYIEIIQLASDIEINVNNQIYIRIWGASGCIEMNETYKVQKYLPNSLAIGDDEGGGALIYLQGKDGFGIYYNRFADLDIEEAVKIAPSLTGLLVNNVGVNTLLDILKNLETLIGLPFKVFYW</sequence>
<dbReference type="InterPro" id="IPR018958">
    <property type="entry name" value="Knr4/Smi1-like_dom"/>
</dbReference>
<accession>A0A243GIW6</accession>
<evidence type="ECO:0000313" key="3">
    <source>
        <dbReference type="Proteomes" id="UP000195030"/>
    </source>
</evidence>
<dbReference type="SUPFAM" id="SSF160631">
    <property type="entry name" value="SMI1/KNR4-like"/>
    <property type="match status" value="1"/>
</dbReference>
<comment type="caution">
    <text evidence="2">The sequence shown here is derived from an EMBL/GenBank/DDBJ whole genome shotgun (WGS) entry which is preliminary data.</text>
</comment>
<dbReference type="Proteomes" id="UP000195030">
    <property type="component" value="Unassembled WGS sequence"/>
</dbReference>